<comment type="caution">
    <text evidence="12">The sequence shown here is derived from an EMBL/GenBank/DDBJ whole genome shotgun (WGS) entry which is preliminary data.</text>
</comment>
<evidence type="ECO:0000256" key="1">
    <source>
        <dbReference type="ARBA" id="ARBA00004395"/>
    </source>
</evidence>
<evidence type="ECO:0000259" key="11">
    <source>
        <dbReference type="Pfam" id="PF12022"/>
    </source>
</evidence>
<feature type="coiled-coil region" evidence="9">
    <location>
        <begin position="121"/>
        <end position="155"/>
    </location>
</feature>
<name>A0A8H5I1G8_9AGAR</name>
<dbReference type="Proteomes" id="UP000518752">
    <property type="component" value="Unassembled WGS sequence"/>
</dbReference>
<protein>
    <recommendedName>
        <fullName evidence="3">Conserved oligomeric Golgi complex subunit 2</fullName>
    </recommendedName>
    <alternativeName>
        <fullName evidence="8">Component of oligomeric Golgi complex 2</fullName>
    </alternativeName>
</protein>
<reference evidence="12 13" key="1">
    <citation type="journal article" date="2020" name="ISME J.">
        <title>Uncovering the hidden diversity of litter-decomposition mechanisms in mushroom-forming fungi.</title>
        <authorList>
            <person name="Floudas D."/>
            <person name="Bentzer J."/>
            <person name="Ahren D."/>
            <person name="Johansson T."/>
            <person name="Persson P."/>
            <person name="Tunlid A."/>
        </authorList>
    </citation>
    <scope>NUCLEOTIDE SEQUENCE [LARGE SCALE GENOMIC DNA]</scope>
    <source>
        <strain evidence="12 13">CBS 406.79</strain>
    </source>
</reference>
<keyword evidence="13" id="KW-1185">Reference proteome</keyword>
<dbReference type="AlphaFoldDB" id="A0A8H5I1G8"/>
<dbReference type="PANTHER" id="PTHR12961:SF0">
    <property type="entry name" value="CONSERVED OLIGOMERIC GOLGI COMPLEX SUBUNIT 2"/>
    <property type="match status" value="1"/>
</dbReference>
<keyword evidence="9" id="KW-0175">Coiled coil</keyword>
<dbReference type="GO" id="GO:0015031">
    <property type="term" value="P:protein transport"/>
    <property type="evidence" value="ECO:0007669"/>
    <property type="project" value="UniProtKB-KW"/>
</dbReference>
<evidence type="ECO:0000256" key="4">
    <source>
        <dbReference type="ARBA" id="ARBA00022448"/>
    </source>
</evidence>
<comment type="subcellular location">
    <subcellularLocation>
        <location evidence="1">Golgi apparatus membrane</location>
        <topology evidence="1">Peripheral membrane protein</topology>
    </subcellularLocation>
</comment>
<keyword evidence="4" id="KW-0813">Transport</keyword>
<dbReference type="Pfam" id="PF12022">
    <property type="entry name" value="COG2_C"/>
    <property type="match status" value="1"/>
</dbReference>
<dbReference type="EMBL" id="JAACJN010000002">
    <property type="protein sequence ID" value="KAF5393319.1"/>
    <property type="molecule type" value="Genomic_DNA"/>
</dbReference>
<keyword evidence="7" id="KW-0472">Membrane</keyword>
<evidence type="ECO:0000256" key="3">
    <source>
        <dbReference type="ARBA" id="ARBA00020977"/>
    </source>
</evidence>
<proteinExistence type="inferred from homology"/>
<keyword evidence="6" id="KW-0333">Golgi apparatus</keyword>
<evidence type="ECO:0000256" key="9">
    <source>
        <dbReference type="SAM" id="Coils"/>
    </source>
</evidence>
<evidence type="ECO:0000313" key="12">
    <source>
        <dbReference type="EMBL" id="KAF5393319.1"/>
    </source>
</evidence>
<dbReference type="InterPro" id="IPR024602">
    <property type="entry name" value="COG_su2_N"/>
</dbReference>
<dbReference type="GO" id="GO:0000139">
    <property type="term" value="C:Golgi membrane"/>
    <property type="evidence" value="ECO:0007669"/>
    <property type="project" value="UniProtKB-SubCell"/>
</dbReference>
<dbReference type="GO" id="GO:0007030">
    <property type="term" value="P:Golgi organization"/>
    <property type="evidence" value="ECO:0007669"/>
    <property type="project" value="InterPro"/>
</dbReference>
<evidence type="ECO:0000256" key="2">
    <source>
        <dbReference type="ARBA" id="ARBA00007603"/>
    </source>
</evidence>
<evidence type="ECO:0000313" key="13">
    <source>
        <dbReference type="Proteomes" id="UP000518752"/>
    </source>
</evidence>
<evidence type="ECO:0000256" key="5">
    <source>
        <dbReference type="ARBA" id="ARBA00022927"/>
    </source>
</evidence>
<dbReference type="GO" id="GO:0017119">
    <property type="term" value="C:Golgi transport complex"/>
    <property type="evidence" value="ECO:0007669"/>
    <property type="project" value="TreeGrafter"/>
</dbReference>
<evidence type="ECO:0000256" key="6">
    <source>
        <dbReference type="ARBA" id="ARBA00023034"/>
    </source>
</evidence>
<dbReference type="OrthoDB" id="332281at2759"/>
<dbReference type="InterPro" id="IPR009316">
    <property type="entry name" value="COG2"/>
</dbReference>
<evidence type="ECO:0000256" key="7">
    <source>
        <dbReference type="ARBA" id="ARBA00023136"/>
    </source>
</evidence>
<evidence type="ECO:0000259" key="10">
    <source>
        <dbReference type="Pfam" id="PF06148"/>
    </source>
</evidence>
<dbReference type="GO" id="GO:0006891">
    <property type="term" value="P:intra-Golgi vesicle-mediated transport"/>
    <property type="evidence" value="ECO:0007669"/>
    <property type="project" value="TreeGrafter"/>
</dbReference>
<feature type="domain" description="COG complex component COG2 C-terminal" evidence="11">
    <location>
        <begin position="532"/>
        <end position="863"/>
    </location>
</feature>
<evidence type="ECO:0000256" key="8">
    <source>
        <dbReference type="ARBA" id="ARBA00031344"/>
    </source>
</evidence>
<dbReference type="InterPro" id="IPR024603">
    <property type="entry name" value="COG_complex_COG2_C"/>
</dbReference>
<keyword evidence="5" id="KW-0653">Protein transport</keyword>
<dbReference type="PANTHER" id="PTHR12961">
    <property type="entry name" value="CONSERVED OLIGOMERIC GOLGI COMPLEX COMPONENT 2"/>
    <property type="match status" value="1"/>
</dbReference>
<comment type="similarity">
    <text evidence="2">Belongs to the COG2 family.</text>
</comment>
<accession>A0A8H5I1G8</accession>
<dbReference type="Pfam" id="PF06148">
    <property type="entry name" value="COG2_N"/>
    <property type="match status" value="1"/>
</dbReference>
<gene>
    <name evidence="12" type="ORF">D9757_000644</name>
</gene>
<organism evidence="12 13">
    <name type="scientific">Collybiopsis confluens</name>
    <dbReference type="NCBI Taxonomy" id="2823264"/>
    <lineage>
        <taxon>Eukaryota</taxon>
        <taxon>Fungi</taxon>
        <taxon>Dikarya</taxon>
        <taxon>Basidiomycota</taxon>
        <taxon>Agaricomycotina</taxon>
        <taxon>Agaricomycetes</taxon>
        <taxon>Agaricomycetidae</taxon>
        <taxon>Agaricales</taxon>
        <taxon>Marasmiineae</taxon>
        <taxon>Omphalotaceae</taxon>
        <taxon>Collybiopsis</taxon>
    </lineage>
</organism>
<sequence>MSIFSPEPAASTDPFQLERLAEELASRESSRPETSPVDLPVYTPLSHQNPFLSAENFDVEQFLLSRSYTSLQDLRTELRDYMATLKEALVKLINDDYEAFISLSTDLKGEGERLTNLIAPLDLLKLEISTSQAELRAIQEEIMRKLETRATIREEKALLHLLLKISESVTRLESLLSISNPGQEGEEDHADYELFKTSSAPTSDSNDEKSVQISLNPVFVPYFGRSPANTAKHINRVAVEYTQLFYHASKARSENCAFIDEIQWKIDRIQSSISSDLDAFFASTLSAITAEAKLSELEKSKIIPDLTECLRTYDILGLWRDAEEILRAEIMRSFIKKTVFMGALSAPHSPLLPRTPSIASSFPNPNTSYSMPPRTPFTPFTAFSAQQSAFPSALGQSKSSFSRTLDDSDDLLAKLYIQILRFVERDLSSIMEIADKVSIKSRTSASISGYLQSDVKKEDSGFDIMANVIWNEVGTAIMGDLGNVVFAAGRPDEFRKNYELTQAFIRSLELLAPSPQAIESMRAHPVYSIFGKRWQLPVYFQMRWKEIVGKVEEALALPLESSRKINVDGMDTLLTPQAAAVWVALTACWSAEIYIPELSHKFWRLTLQLLSRYRGWLNDIIQQNSYSASVASAPGKNSETSAGTSTPLPERSSLDAFSADESLLHKYVLLIADIEILKSSTMMLWEEEISIMLPDMEDYEEDDYALNPQKILESTVLATTALIAPMSKMIISILTERCIGPLNTVNKMRTDLRGRKQLPTEPQPWVSSILRPLKSFFGISGSDGIGAILKDDHLQDWGGQVFENVCDKYCYHVTALRKAEEYLQKLQKGKKSTATFSLFGSAPSKDDEGKDEERIRVQLILDVHALGKDAETLNIKPMETQTFLALSKLVQRSLSESSEPA</sequence>
<feature type="domain" description="Conserved oligomeric Golgi complex subunit 2 N-terminal" evidence="10">
    <location>
        <begin position="51"/>
        <end position="117"/>
    </location>
</feature>